<keyword evidence="5 7" id="KW-1133">Transmembrane helix</keyword>
<feature type="transmembrane region" description="Helical" evidence="7">
    <location>
        <begin position="210"/>
        <end position="230"/>
    </location>
</feature>
<dbReference type="InterPro" id="IPR000620">
    <property type="entry name" value="EamA_dom"/>
</dbReference>
<feature type="transmembrane region" description="Helical" evidence="7">
    <location>
        <begin position="98"/>
        <end position="116"/>
    </location>
</feature>
<evidence type="ECO:0000256" key="3">
    <source>
        <dbReference type="ARBA" id="ARBA00022475"/>
    </source>
</evidence>
<dbReference type="EMBL" id="JACMSE010000006">
    <property type="protein sequence ID" value="MBC2889638.1"/>
    <property type="molecule type" value="Genomic_DNA"/>
</dbReference>
<feature type="transmembrane region" description="Helical" evidence="7">
    <location>
        <begin position="242"/>
        <end position="262"/>
    </location>
</feature>
<comment type="similarity">
    <text evidence="2">Belongs to the EamA transporter family.</text>
</comment>
<feature type="domain" description="N-acetyltransferase" evidence="8">
    <location>
        <begin position="352"/>
        <end position="528"/>
    </location>
</feature>
<sequence>MPCGLFRPIEIIQSERAGHVAETTEGRHLARGIVCALAGGVCWGFSGTCAQLLMHDYGAPAEWITCVRMVIAAAFFLFLTAVKDWRDLVAVFRDRRSLLQIALFAVFGVLLTQMSYLNAIKYTSAGVGTTIEQIGLVLIMLYVCVRGKRLPRLREALGLACALGGMVLIATQGELDQLAIPPEGLGWGLVSAVALAFYTLMPVRVLKKWGAMLVTGLAMLFGGSAASLVVQPWAIPVQLTGGALAALVAIVLVGTLGAYMLYLQGVADAGPVKASLLCCVEPVSAMVLALFWLHTPVSMWDIAGCGLIVVMIFLVTEREKRPQAAEGEAPAPAAVFDDPPLFAGRASVLGYYTSRPARREDFDRVSALLDAGHETFAALGIDEGRKKYPSARRLMHSIKNGTTHVVEDAHGRMIAVFAVSFSPDKNYAGGAGAAWLTDSDAEPQPYAELHWVSVAPEARRRGVGMFILETADRIARAGGRQSIRADVYERNVPIQKLLEKHGYAPCGTISMKDVFGRRKVRAAYERML</sequence>
<accession>A0A842JIG6</accession>
<dbReference type="GO" id="GO:0016747">
    <property type="term" value="F:acyltransferase activity, transferring groups other than amino-acyl groups"/>
    <property type="evidence" value="ECO:0007669"/>
    <property type="project" value="InterPro"/>
</dbReference>
<dbReference type="Pfam" id="PF00583">
    <property type="entry name" value="Acetyltransf_1"/>
    <property type="match status" value="1"/>
</dbReference>
<evidence type="ECO:0000313" key="9">
    <source>
        <dbReference type="EMBL" id="MBC2889638.1"/>
    </source>
</evidence>
<keyword evidence="10" id="KW-1185">Reference proteome</keyword>
<keyword evidence="4 7" id="KW-0812">Transmembrane</keyword>
<dbReference type="Pfam" id="PF00892">
    <property type="entry name" value="EamA"/>
    <property type="match status" value="2"/>
</dbReference>
<gene>
    <name evidence="9" type="ORF">H7313_09830</name>
</gene>
<keyword evidence="3" id="KW-1003">Cell membrane</keyword>
<evidence type="ECO:0000259" key="8">
    <source>
        <dbReference type="PROSITE" id="PS51186"/>
    </source>
</evidence>
<comment type="subcellular location">
    <subcellularLocation>
        <location evidence="1">Cell membrane</location>
        <topology evidence="1">Multi-pass membrane protein</topology>
    </subcellularLocation>
</comment>
<dbReference type="RefSeq" id="WP_185905432.1">
    <property type="nucleotide sequence ID" value="NZ_JACMSE010000006.1"/>
</dbReference>
<dbReference type="PANTHER" id="PTHR32322">
    <property type="entry name" value="INNER MEMBRANE TRANSPORTER"/>
    <property type="match status" value="1"/>
</dbReference>
<evidence type="ECO:0000256" key="5">
    <source>
        <dbReference type="ARBA" id="ARBA00022989"/>
    </source>
</evidence>
<name>A0A842JIG6_9ACTN</name>
<comment type="caution">
    <text evidence="9">The sequence shown here is derived from an EMBL/GenBank/DDBJ whole genome shotgun (WGS) entry which is preliminary data.</text>
</comment>
<evidence type="ECO:0000256" key="4">
    <source>
        <dbReference type="ARBA" id="ARBA00022692"/>
    </source>
</evidence>
<feature type="transmembrane region" description="Helical" evidence="7">
    <location>
        <begin position="185"/>
        <end position="203"/>
    </location>
</feature>
<evidence type="ECO:0000256" key="6">
    <source>
        <dbReference type="ARBA" id="ARBA00023136"/>
    </source>
</evidence>
<feature type="transmembrane region" description="Helical" evidence="7">
    <location>
        <begin position="156"/>
        <end position="173"/>
    </location>
</feature>
<dbReference type="SUPFAM" id="SSF55729">
    <property type="entry name" value="Acyl-CoA N-acyltransferases (Nat)"/>
    <property type="match status" value="1"/>
</dbReference>
<protein>
    <submittedName>
        <fullName evidence="9">GNAT family N-acetyltransferase</fullName>
    </submittedName>
</protein>
<reference evidence="9 10" key="1">
    <citation type="submission" date="2020-08" db="EMBL/GenBank/DDBJ databases">
        <authorList>
            <person name="Liu C."/>
            <person name="Sun Q."/>
        </authorList>
    </citation>
    <scope>NUCLEOTIDE SEQUENCE [LARGE SCALE GENOMIC DNA]</scope>
    <source>
        <strain evidence="9 10">N22</strain>
    </source>
</reference>
<dbReference type="Gene3D" id="3.40.630.30">
    <property type="match status" value="1"/>
</dbReference>
<feature type="transmembrane region" description="Helical" evidence="7">
    <location>
        <begin position="274"/>
        <end position="293"/>
    </location>
</feature>
<dbReference type="InterPro" id="IPR000182">
    <property type="entry name" value="GNAT_dom"/>
</dbReference>
<dbReference type="PROSITE" id="PS51186">
    <property type="entry name" value="GNAT"/>
    <property type="match status" value="1"/>
</dbReference>
<keyword evidence="6 7" id="KW-0472">Membrane</keyword>
<dbReference type="InterPro" id="IPR050638">
    <property type="entry name" value="AA-Vitamin_Transporters"/>
</dbReference>
<dbReference type="GO" id="GO:0005886">
    <property type="term" value="C:plasma membrane"/>
    <property type="evidence" value="ECO:0007669"/>
    <property type="project" value="UniProtKB-SubCell"/>
</dbReference>
<keyword evidence="9" id="KW-0808">Transferase</keyword>
<dbReference type="InterPro" id="IPR016181">
    <property type="entry name" value="Acyl_CoA_acyltransferase"/>
</dbReference>
<dbReference type="CDD" id="cd04301">
    <property type="entry name" value="NAT_SF"/>
    <property type="match status" value="1"/>
</dbReference>
<dbReference type="Proteomes" id="UP000587396">
    <property type="component" value="Unassembled WGS sequence"/>
</dbReference>
<dbReference type="SUPFAM" id="SSF103481">
    <property type="entry name" value="Multidrug resistance efflux transporter EmrE"/>
    <property type="match status" value="2"/>
</dbReference>
<proteinExistence type="inferred from homology"/>
<dbReference type="InterPro" id="IPR037185">
    <property type="entry name" value="EmrE-like"/>
</dbReference>
<feature type="transmembrane region" description="Helical" evidence="7">
    <location>
        <begin position="60"/>
        <end position="82"/>
    </location>
</feature>
<feature type="transmembrane region" description="Helical" evidence="7">
    <location>
        <begin position="33"/>
        <end position="54"/>
    </location>
</feature>
<feature type="transmembrane region" description="Helical" evidence="7">
    <location>
        <begin position="299"/>
        <end position="316"/>
    </location>
</feature>
<evidence type="ECO:0000256" key="7">
    <source>
        <dbReference type="SAM" id="Phobius"/>
    </source>
</evidence>
<evidence type="ECO:0000256" key="1">
    <source>
        <dbReference type="ARBA" id="ARBA00004651"/>
    </source>
</evidence>
<organism evidence="9 10">
    <name type="scientific">Gordonibacter massiliensis</name>
    <name type="common">ex Traore et al. 2017</name>
    <dbReference type="NCBI Taxonomy" id="1841863"/>
    <lineage>
        <taxon>Bacteria</taxon>
        <taxon>Bacillati</taxon>
        <taxon>Actinomycetota</taxon>
        <taxon>Coriobacteriia</taxon>
        <taxon>Eggerthellales</taxon>
        <taxon>Eggerthellaceae</taxon>
        <taxon>Gordonibacter</taxon>
    </lineage>
</organism>
<dbReference type="PANTHER" id="PTHR32322:SF18">
    <property type="entry name" value="S-ADENOSYLMETHIONINE_S-ADENOSYLHOMOCYSTEINE TRANSPORTER"/>
    <property type="match status" value="1"/>
</dbReference>
<dbReference type="AlphaFoldDB" id="A0A842JIG6"/>
<evidence type="ECO:0000256" key="2">
    <source>
        <dbReference type="ARBA" id="ARBA00007362"/>
    </source>
</evidence>
<evidence type="ECO:0000313" key="10">
    <source>
        <dbReference type="Proteomes" id="UP000587396"/>
    </source>
</evidence>
<feature type="transmembrane region" description="Helical" evidence="7">
    <location>
        <begin position="122"/>
        <end position="144"/>
    </location>
</feature>